<evidence type="ECO:0000313" key="1">
    <source>
        <dbReference type="Proteomes" id="UP000790787"/>
    </source>
</evidence>
<reference evidence="2" key="2">
    <citation type="submission" date="2025-08" db="UniProtKB">
        <authorList>
            <consortium name="RefSeq"/>
        </authorList>
    </citation>
    <scope>IDENTIFICATION</scope>
    <source>
        <tissue evidence="2">Leaf</tissue>
    </source>
</reference>
<name>A0AC58UMI9_TOBAC</name>
<dbReference type="RefSeq" id="XP_075110710.1">
    <property type="nucleotide sequence ID" value="XM_075254609.1"/>
</dbReference>
<sequence length="258" mass="29352">MSEYILFRFHHGGVFIEAPVTKYVGESEVKEFSIDKDHLSFFELEYYTRSMGYISVRGFYVFNSRSEKFVLIENDEQLYNIGCHCKEGVLYLFVCHLIDYPHVEVVPTTLICEPQVVESQSRATLDGDLAGIIAENYAEYSVEAVVNTTIENTQAENGETDLDAAGENTDLNLSDLFSGDSYLDDIPEQDDSELDEKLIAIRNERRMKILEKEKLKKKKKLTPTEEVELGEAEVDIGFDDIERPSKRDKYARKLGGGG</sequence>
<evidence type="ECO:0000313" key="2">
    <source>
        <dbReference type="RefSeq" id="XP_075110710.1"/>
    </source>
</evidence>
<reference evidence="1" key="1">
    <citation type="journal article" date="2014" name="Nat. Commun.">
        <title>The tobacco genome sequence and its comparison with those of tomato and potato.</title>
        <authorList>
            <person name="Sierro N."/>
            <person name="Battey J.N."/>
            <person name="Ouadi S."/>
            <person name="Bakaher N."/>
            <person name="Bovet L."/>
            <person name="Willig A."/>
            <person name="Goepfert S."/>
            <person name="Peitsch M.C."/>
            <person name="Ivanov N.V."/>
        </authorList>
    </citation>
    <scope>NUCLEOTIDE SEQUENCE [LARGE SCALE GENOMIC DNA]</scope>
</reference>
<gene>
    <name evidence="2" type="primary">LOC107805013</name>
</gene>
<organism evidence="1 2">
    <name type="scientific">Nicotiana tabacum</name>
    <name type="common">Common tobacco</name>
    <dbReference type="NCBI Taxonomy" id="4097"/>
    <lineage>
        <taxon>Eukaryota</taxon>
        <taxon>Viridiplantae</taxon>
        <taxon>Streptophyta</taxon>
        <taxon>Embryophyta</taxon>
        <taxon>Tracheophyta</taxon>
        <taxon>Spermatophyta</taxon>
        <taxon>Magnoliopsida</taxon>
        <taxon>eudicotyledons</taxon>
        <taxon>Gunneridae</taxon>
        <taxon>Pentapetalae</taxon>
        <taxon>asterids</taxon>
        <taxon>lamiids</taxon>
        <taxon>Solanales</taxon>
        <taxon>Solanaceae</taxon>
        <taxon>Nicotianoideae</taxon>
        <taxon>Nicotianeae</taxon>
        <taxon>Nicotiana</taxon>
    </lineage>
</organism>
<accession>A0AC58UMI9</accession>
<proteinExistence type="predicted"/>
<keyword evidence="1" id="KW-1185">Reference proteome</keyword>
<protein>
    <submittedName>
        <fullName evidence="2">Uncharacterized protein LOC107805013</fullName>
    </submittedName>
</protein>
<dbReference type="Proteomes" id="UP000790787">
    <property type="component" value="Chromosome 6"/>
</dbReference>